<dbReference type="InterPro" id="IPR012338">
    <property type="entry name" value="Beta-lactam/transpept-like"/>
</dbReference>
<dbReference type="RefSeq" id="WP_206782611.1">
    <property type="nucleotide sequence ID" value="NZ_JAEMWV010000005.1"/>
</dbReference>
<proteinExistence type="predicted"/>
<evidence type="ECO:0000313" key="3">
    <source>
        <dbReference type="EMBL" id="MBN8252035.1"/>
    </source>
</evidence>
<dbReference type="InterPro" id="IPR021860">
    <property type="entry name" value="Peptidase_S12_Pab87-rel_C"/>
</dbReference>
<sequence>MQKIKSSLTDHLRNCTKEMMKELNVPGAAVAIVKDGEIVLSEGFGYRDVENKKPVTPSTLFAIGSSTKAFGTLSLSLLAQQRKFDWDEPVQTYLPTFSLHAPLISSQTTARDLASHRSGVSRHELLWYQSSFTRKEIMEKIKHLELDAPFRTSFLYNNLMYVTMSYMVEKITNQTWEQYVSEHILQPLHMENTNFSVTTSQENDNHALPYIEKDKDAVKIPLRNIDTVGAAGCINSTIEDMAKWILFHLNQGKAGEHELITPNLLQQMYEPHIPIPDDPLLSTSETALTCYGLGWFISAYRGYKVIHHGGNIDGFSALVSFIPEENIGLVILTNAGTTLLPTYLANQIYDEILELDAIDWHKKSAEDTAKFKEIMKELDKPFPQVKETSPTHELKEYTGIFEHPAYGEIEVDIQNDLLHLKWGSLHTEMKHHHYNMFTVKWDISYSEMNLLIAYEMETEGKLSQLKLNLSPMLSAKPIIFTKLDDTDTTS</sequence>
<evidence type="ECO:0000259" key="2">
    <source>
        <dbReference type="Pfam" id="PF11954"/>
    </source>
</evidence>
<evidence type="ECO:0000313" key="4">
    <source>
        <dbReference type="Proteomes" id="UP000664578"/>
    </source>
</evidence>
<feature type="domain" description="Beta-lactamase-related" evidence="1">
    <location>
        <begin position="12"/>
        <end position="337"/>
    </location>
</feature>
<protein>
    <submittedName>
        <fullName evidence="3">Serine hydrolase</fullName>
    </submittedName>
</protein>
<keyword evidence="3" id="KW-0378">Hydrolase</keyword>
<dbReference type="EMBL" id="JAEMWV010000005">
    <property type="protein sequence ID" value="MBN8252035.1"/>
    <property type="molecule type" value="Genomic_DNA"/>
</dbReference>
<comment type="caution">
    <text evidence="3">The sequence shown here is derived from an EMBL/GenBank/DDBJ whole genome shotgun (WGS) entry which is preliminary data.</text>
</comment>
<dbReference type="InterPro" id="IPR050491">
    <property type="entry name" value="AmpC-like"/>
</dbReference>
<evidence type="ECO:0000259" key="1">
    <source>
        <dbReference type="Pfam" id="PF00144"/>
    </source>
</evidence>
<dbReference type="InterPro" id="IPR001466">
    <property type="entry name" value="Beta-lactam-related"/>
</dbReference>
<dbReference type="Gene3D" id="2.40.128.600">
    <property type="match status" value="1"/>
</dbReference>
<dbReference type="Proteomes" id="UP000664578">
    <property type="component" value="Unassembled WGS sequence"/>
</dbReference>
<name>A0A8I1SNF6_9BACI</name>
<dbReference type="PANTHER" id="PTHR46825">
    <property type="entry name" value="D-ALANYL-D-ALANINE-CARBOXYPEPTIDASE/ENDOPEPTIDASE AMPH"/>
    <property type="match status" value="1"/>
</dbReference>
<dbReference type="PANTHER" id="PTHR46825:SF15">
    <property type="entry name" value="BETA-LACTAMASE-RELATED DOMAIN-CONTAINING PROTEIN"/>
    <property type="match status" value="1"/>
</dbReference>
<dbReference type="Pfam" id="PF11954">
    <property type="entry name" value="DUF3471"/>
    <property type="match status" value="1"/>
</dbReference>
<dbReference type="SUPFAM" id="SSF56601">
    <property type="entry name" value="beta-lactamase/transpeptidase-like"/>
    <property type="match status" value="1"/>
</dbReference>
<gene>
    <name evidence="3" type="ORF">JF537_10645</name>
</gene>
<feature type="domain" description="Peptidase S12 Pab87-related C-terminal" evidence="2">
    <location>
        <begin position="384"/>
        <end position="480"/>
    </location>
</feature>
<organism evidence="3 4">
    <name type="scientific">Priestia flexa</name>
    <dbReference type="NCBI Taxonomy" id="86664"/>
    <lineage>
        <taxon>Bacteria</taxon>
        <taxon>Bacillati</taxon>
        <taxon>Bacillota</taxon>
        <taxon>Bacilli</taxon>
        <taxon>Bacillales</taxon>
        <taxon>Bacillaceae</taxon>
        <taxon>Priestia</taxon>
    </lineage>
</organism>
<dbReference type="AlphaFoldDB" id="A0A8I1SNF6"/>
<accession>A0A8I1SNF6</accession>
<reference evidence="3" key="1">
    <citation type="submission" date="2020-12" db="EMBL/GenBank/DDBJ databases">
        <title>PHA producing bacteria isolated from mangrove.</title>
        <authorList>
            <person name="Zheng W."/>
            <person name="Yu S."/>
            <person name="Huang Y."/>
        </authorList>
    </citation>
    <scope>NUCLEOTIDE SEQUENCE</scope>
    <source>
        <strain evidence="3">GN22-4</strain>
    </source>
</reference>
<dbReference type="GO" id="GO:0016787">
    <property type="term" value="F:hydrolase activity"/>
    <property type="evidence" value="ECO:0007669"/>
    <property type="project" value="UniProtKB-KW"/>
</dbReference>
<dbReference type="Pfam" id="PF00144">
    <property type="entry name" value="Beta-lactamase"/>
    <property type="match status" value="1"/>
</dbReference>
<dbReference type="Gene3D" id="3.40.710.10">
    <property type="entry name" value="DD-peptidase/beta-lactamase superfamily"/>
    <property type="match status" value="1"/>
</dbReference>